<dbReference type="FunFam" id="3.40.50.2000:FF:000072">
    <property type="entry name" value="Glycosyl transferase"/>
    <property type="match status" value="1"/>
</dbReference>
<dbReference type="InterPro" id="IPR050426">
    <property type="entry name" value="Glycosyltransferase_28"/>
</dbReference>
<dbReference type="GO" id="GO:0008194">
    <property type="term" value="F:UDP-glycosyltransferase activity"/>
    <property type="evidence" value="ECO:0007669"/>
    <property type="project" value="InterPro"/>
</dbReference>
<dbReference type="Gene3D" id="3.40.50.2000">
    <property type="entry name" value="Glycogen Phosphorylase B"/>
    <property type="match status" value="2"/>
</dbReference>
<evidence type="ECO:0000313" key="7">
    <source>
        <dbReference type="Proteomes" id="UP001234216"/>
    </source>
</evidence>
<dbReference type="Pfam" id="PF21036">
    <property type="entry name" value="EryCIII-like_N"/>
    <property type="match status" value="1"/>
</dbReference>
<evidence type="ECO:0000256" key="2">
    <source>
        <dbReference type="ARBA" id="ARBA00022676"/>
    </source>
</evidence>
<dbReference type="InterPro" id="IPR002213">
    <property type="entry name" value="UDP_glucos_trans"/>
</dbReference>
<dbReference type="EMBL" id="JAUSZV010000005">
    <property type="protein sequence ID" value="MDQ0912443.1"/>
    <property type="molecule type" value="Genomic_DNA"/>
</dbReference>
<evidence type="ECO:0000256" key="3">
    <source>
        <dbReference type="ARBA" id="ARBA00022679"/>
    </source>
</evidence>
<evidence type="ECO:0000259" key="5">
    <source>
        <dbReference type="Pfam" id="PF21036"/>
    </source>
</evidence>
<dbReference type="Pfam" id="PF06722">
    <property type="entry name" value="EryCIII-like_C"/>
    <property type="match status" value="1"/>
</dbReference>
<dbReference type="InterPro" id="IPR010610">
    <property type="entry name" value="EryCIII-like_C"/>
</dbReference>
<keyword evidence="2" id="KW-0328">Glycosyltransferase</keyword>
<accession>A0AAW8FUJ4</accession>
<reference evidence="6" key="1">
    <citation type="submission" date="2023-07" db="EMBL/GenBank/DDBJ databases">
        <title>Comparative genomics of wheat-associated soil bacteria to identify genetic determinants of phenazine resistance.</title>
        <authorList>
            <person name="Mouncey N."/>
        </authorList>
    </citation>
    <scope>NUCLEOTIDE SEQUENCE</scope>
    <source>
        <strain evidence="6">V4I22</strain>
    </source>
</reference>
<dbReference type="GO" id="GO:0017000">
    <property type="term" value="P:antibiotic biosynthetic process"/>
    <property type="evidence" value="ECO:0007669"/>
    <property type="project" value="UniProtKB-ARBA"/>
</dbReference>
<dbReference type="GO" id="GO:0016758">
    <property type="term" value="F:hexosyltransferase activity"/>
    <property type="evidence" value="ECO:0007669"/>
    <property type="project" value="UniProtKB-ARBA"/>
</dbReference>
<dbReference type="InterPro" id="IPR048284">
    <property type="entry name" value="EryCIII-like_N"/>
</dbReference>
<evidence type="ECO:0000313" key="6">
    <source>
        <dbReference type="EMBL" id="MDQ0912443.1"/>
    </source>
</evidence>
<name>A0AAW8FUJ4_9ACTN</name>
<protein>
    <submittedName>
        <fullName evidence="6">UDP:flavonoid glycosyltransferase YjiC (YdhE family)</fullName>
    </submittedName>
</protein>
<proteinExistence type="inferred from homology"/>
<organism evidence="6 7">
    <name type="scientific">Streptomyces canus</name>
    <dbReference type="NCBI Taxonomy" id="58343"/>
    <lineage>
        <taxon>Bacteria</taxon>
        <taxon>Bacillati</taxon>
        <taxon>Actinomycetota</taxon>
        <taxon>Actinomycetes</taxon>
        <taxon>Kitasatosporales</taxon>
        <taxon>Streptomycetaceae</taxon>
        <taxon>Streptomyces</taxon>
        <taxon>Streptomyces aurantiacus group</taxon>
    </lineage>
</organism>
<dbReference type="CDD" id="cd03784">
    <property type="entry name" value="GT1_Gtf-like"/>
    <property type="match status" value="1"/>
</dbReference>
<dbReference type="SUPFAM" id="SSF53756">
    <property type="entry name" value="UDP-Glycosyltransferase/glycogen phosphorylase"/>
    <property type="match status" value="1"/>
</dbReference>
<dbReference type="Proteomes" id="UP001234216">
    <property type="component" value="Unassembled WGS sequence"/>
</dbReference>
<comment type="caution">
    <text evidence="6">The sequence shown here is derived from an EMBL/GenBank/DDBJ whole genome shotgun (WGS) entry which is preliminary data.</text>
</comment>
<comment type="similarity">
    <text evidence="1">Belongs to the glycosyltransferase 28 family.</text>
</comment>
<dbReference type="PANTHER" id="PTHR48050:SF13">
    <property type="entry name" value="STEROL 3-BETA-GLUCOSYLTRANSFERASE UGT80A2"/>
    <property type="match status" value="1"/>
</dbReference>
<feature type="domain" description="Erythromycin biosynthesis protein CIII-like N-terminal" evidence="5">
    <location>
        <begin position="22"/>
        <end position="237"/>
    </location>
</feature>
<keyword evidence="3" id="KW-0808">Transferase</keyword>
<evidence type="ECO:0000256" key="1">
    <source>
        <dbReference type="ARBA" id="ARBA00006962"/>
    </source>
</evidence>
<feature type="domain" description="Erythromycin biosynthesis protein CIII-like C-terminal" evidence="4">
    <location>
        <begin position="253"/>
        <end position="394"/>
    </location>
</feature>
<dbReference type="PANTHER" id="PTHR48050">
    <property type="entry name" value="STEROL 3-BETA-GLUCOSYLTRANSFERASE"/>
    <property type="match status" value="1"/>
</dbReference>
<sequence>MRVMLTSWGWPTHLYHLVPLGWAFAAAGHEVRLVSQPALADRLGATGLTGVVVGEDADLLSPEVRARAGMPVGQLPPQGAPPDYARMWRSTTVRMEVLAEAMVEGVTSFARAWRPDLVVWDWMTFAGPIAAHLLGLPSARLVYGPDMFPRMREAAEATSPGVAEKWLTSLYGRHGVEVTGVDSAWGGDWCLDTCPPSVQLPSVKGLPLRYVPYNGPLVAPAWVAEPTERRRICVTMGTSARRLRGEDSVSLATLLEGLAELDAEVVVAGTGEQRRGLEPLPGNAVFAEYVPLHALLPGSDVLVHQGGAGSAMSAAFCGVPQVVAAAIADQPFMAERFASVGAAVHVPATSGCEEAVVAGVRTVLGDPSYAAVAGRLRKEMLGQPAPSEVAATLTGMVRDHTVG</sequence>
<evidence type="ECO:0000259" key="4">
    <source>
        <dbReference type="Pfam" id="PF06722"/>
    </source>
</evidence>
<dbReference type="AlphaFoldDB" id="A0AAW8FUJ4"/>
<gene>
    <name evidence="6" type="ORF">QFZ22_008428</name>
</gene>